<dbReference type="RefSeq" id="WP_187712967.1">
    <property type="nucleotide sequence ID" value="NZ_CP060820.1"/>
</dbReference>
<feature type="transmembrane region" description="Helical" evidence="1">
    <location>
        <begin position="21"/>
        <end position="38"/>
    </location>
</feature>
<name>A0A7H0FZR5_9GAMM</name>
<proteinExistence type="predicted"/>
<keyword evidence="1" id="KW-1133">Transmembrane helix</keyword>
<evidence type="ECO:0000313" key="3">
    <source>
        <dbReference type="EMBL" id="QNP41531.1"/>
    </source>
</evidence>
<dbReference type="Proteomes" id="UP000516018">
    <property type="component" value="Chromosome"/>
</dbReference>
<keyword evidence="1" id="KW-0472">Membrane</keyword>
<dbReference type="KEGG" id="lsx:H8B22_04785"/>
<dbReference type="AlphaFoldDB" id="A0A7H0FZR5"/>
<keyword evidence="3" id="KW-0406">Ion transport</keyword>
<feature type="transmembrane region" description="Helical" evidence="1">
    <location>
        <begin position="44"/>
        <end position="64"/>
    </location>
</feature>
<dbReference type="Gene3D" id="1.10.287.70">
    <property type="match status" value="1"/>
</dbReference>
<dbReference type="InterPro" id="IPR013099">
    <property type="entry name" value="K_chnl_dom"/>
</dbReference>
<keyword evidence="4" id="KW-1185">Reference proteome</keyword>
<organism evidence="3 4">
    <name type="scientific">Agrilutibacter terrestris</name>
    <dbReference type="NCBI Taxonomy" id="2865112"/>
    <lineage>
        <taxon>Bacteria</taxon>
        <taxon>Pseudomonadati</taxon>
        <taxon>Pseudomonadota</taxon>
        <taxon>Gammaproteobacteria</taxon>
        <taxon>Lysobacterales</taxon>
        <taxon>Lysobacteraceae</taxon>
        <taxon>Agrilutibacter</taxon>
    </lineage>
</organism>
<sequence length="232" mass="25481">MNEASAYRRRRWRAIARRHPSAFVLAAQLLSLLLFPLLDHMLGGRIVFGAFGALVLVLAVWTVNRTPAINWIAWAIATPAFVLSLLAAFTGSGPLIVWSSLLEALLYFYVAGSLIAYMMSDHRVTSDELFAAGATFTLLAWGFAYVFLVCQAWYPDSFTGAVDPERPRSWLELLFLSVTNLSATGLGDVLPIGAPARVLVMIEQLCGVAYIAIVVSRLIGLSLLRARQHERA</sequence>
<dbReference type="EMBL" id="CP060820">
    <property type="protein sequence ID" value="QNP41531.1"/>
    <property type="molecule type" value="Genomic_DNA"/>
</dbReference>
<reference evidence="3 4" key="1">
    <citation type="submission" date="2020-08" db="EMBL/GenBank/DDBJ databases">
        <title>Lysobacter sp. II4 sp. nov., isolated from soil.</title>
        <authorList>
            <person name="Woo C.Y."/>
            <person name="Kim J."/>
        </authorList>
    </citation>
    <scope>NUCLEOTIDE SEQUENCE [LARGE SCALE GENOMIC DNA]</scope>
    <source>
        <strain evidence="3 4">II4</strain>
    </source>
</reference>
<evidence type="ECO:0000259" key="2">
    <source>
        <dbReference type="Pfam" id="PF07885"/>
    </source>
</evidence>
<dbReference type="SUPFAM" id="SSF81324">
    <property type="entry name" value="Voltage-gated potassium channels"/>
    <property type="match status" value="1"/>
</dbReference>
<feature type="transmembrane region" description="Helical" evidence="1">
    <location>
        <begin position="95"/>
        <end position="117"/>
    </location>
</feature>
<feature type="transmembrane region" description="Helical" evidence="1">
    <location>
        <begin position="205"/>
        <end position="224"/>
    </location>
</feature>
<dbReference type="GO" id="GO:0034220">
    <property type="term" value="P:monoatomic ion transmembrane transport"/>
    <property type="evidence" value="ECO:0007669"/>
    <property type="project" value="UniProtKB-KW"/>
</dbReference>
<dbReference type="Pfam" id="PF07885">
    <property type="entry name" value="Ion_trans_2"/>
    <property type="match status" value="1"/>
</dbReference>
<evidence type="ECO:0000313" key="4">
    <source>
        <dbReference type="Proteomes" id="UP000516018"/>
    </source>
</evidence>
<feature type="domain" description="Potassium channel" evidence="2">
    <location>
        <begin position="138"/>
        <end position="218"/>
    </location>
</feature>
<evidence type="ECO:0000256" key="1">
    <source>
        <dbReference type="SAM" id="Phobius"/>
    </source>
</evidence>
<feature type="transmembrane region" description="Helical" evidence="1">
    <location>
        <begin position="129"/>
        <end position="154"/>
    </location>
</feature>
<protein>
    <submittedName>
        <fullName evidence="3">Two pore domain potassium channel family protein</fullName>
    </submittedName>
</protein>
<keyword evidence="1" id="KW-0812">Transmembrane</keyword>
<keyword evidence="3" id="KW-0813">Transport</keyword>
<gene>
    <name evidence="3" type="ORF">H8B22_04785</name>
</gene>
<keyword evidence="3" id="KW-0407">Ion channel</keyword>
<accession>A0A7H0FZR5</accession>
<feature type="transmembrane region" description="Helical" evidence="1">
    <location>
        <begin position="71"/>
        <end position="89"/>
    </location>
</feature>